<organism evidence="2 3">
    <name type="scientific">Stenotrophomonas maltophilia</name>
    <name type="common">Pseudomonas maltophilia</name>
    <name type="synonym">Xanthomonas maltophilia</name>
    <dbReference type="NCBI Taxonomy" id="40324"/>
    <lineage>
        <taxon>Bacteria</taxon>
        <taxon>Pseudomonadati</taxon>
        <taxon>Pseudomonadota</taxon>
        <taxon>Gammaproteobacteria</taxon>
        <taxon>Lysobacterales</taxon>
        <taxon>Lysobacteraceae</taxon>
        <taxon>Stenotrophomonas</taxon>
        <taxon>Stenotrophomonas maltophilia group</taxon>
    </lineage>
</organism>
<dbReference type="OrthoDB" id="6054092at2"/>
<gene>
    <name evidence="2" type="ORF">E5352_15220</name>
</gene>
<evidence type="ECO:0000256" key="1">
    <source>
        <dbReference type="SAM" id="MobiDB-lite"/>
    </source>
</evidence>
<evidence type="ECO:0000313" key="3">
    <source>
        <dbReference type="Proteomes" id="UP000306631"/>
    </source>
</evidence>
<feature type="compositionally biased region" description="Basic residues" evidence="1">
    <location>
        <begin position="64"/>
        <end position="75"/>
    </location>
</feature>
<dbReference type="Proteomes" id="UP000306631">
    <property type="component" value="Unassembled WGS sequence"/>
</dbReference>
<name>A0A4S2CWV6_STEMA</name>
<comment type="caution">
    <text evidence="2">The sequence shown here is derived from an EMBL/GenBank/DDBJ whole genome shotgun (WGS) entry which is preliminary data.</text>
</comment>
<reference evidence="2 3" key="1">
    <citation type="submission" date="2019-04" db="EMBL/GenBank/DDBJ databases">
        <title>Microbes associate with the intestines of laboratory mice.</title>
        <authorList>
            <person name="Navarre W."/>
            <person name="Wong E."/>
            <person name="Huang K."/>
            <person name="Tropini C."/>
            <person name="Ng K."/>
            <person name="Yu B."/>
        </authorList>
    </citation>
    <scope>NUCLEOTIDE SEQUENCE [LARGE SCALE GENOMIC DNA]</scope>
    <source>
        <strain evidence="2 3">NM62_B4-13</strain>
    </source>
</reference>
<proteinExistence type="predicted"/>
<dbReference type="RefSeq" id="WP_017355871.1">
    <property type="nucleotide sequence ID" value="NZ_SRYW01000015.1"/>
</dbReference>
<feature type="region of interest" description="Disordered" evidence="1">
    <location>
        <begin position="62"/>
        <end position="84"/>
    </location>
</feature>
<protein>
    <submittedName>
        <fullName evidence="2">Uncharacterized protein</fullName>
    </submittedName>
</protein>
<dbReference type="EMBL" id="SRYW01000015">
    <property type="protein sequence ID" value="TGY32533.1"/>
    <property type="molecule type" value="Genomic_DNA"/>
</dbReference>
<accession>A0A4S2CWV6</accession>
<dbReference type="AlphaFoldDB" id="A0A4S2CWV6"/>
<sequence length="84" mass="9926">MRSDNNQLDIFDHDPRLQAPRLAKAYRASADEALKQFQFSAAVRQERHDYYLAEAQRIEAEIRKTKRAQRRRRRPSQTTGATPR</sequence>
<evidence type="ECO:0000313" key="2">
    <source>
        <dbReference type="EMBL" id="TGY32533.1"/>
    </source>
</evidence>